<dbReference type="AlphaFoldDB" id="A0A1T4MEL3"/>
<keyword evidence="2" id="KW-1185">Reference proteome</keyword>
<dbReference type="InterPro" id="IPR021146">
    <property type="entry name" value="Phage_gp6-like_head-tail"/>
</dbReference>
<evidence type="ECO:0000313" key="2">
    <source>
        <dbReference type="Proteomes" id="UP000190135"/>
    </source>
</evidence>
<dbReference type="InterPro" id="IPR006450">
    <property type="entry name" value="Phage_HK97_gp6-like"/>
</dbReference>
<protein>
    <recommendedName>
        <fullName evidence="3">Phage gp6-like head-tail connector protein</fullName>
    </recommendedName>
</protein>
<gene>
    <name evidence="1" type="ORF">SAMN05428963_10286</name>
</gene>
<dbReference type="Pfam" id="PF05135">
    <property type="entry name" value="Phage_connect_1"/>
    <property type="match status" value="1"/>
</dbReference>
<dbReference type="OrthoDB" id="7597216at2"/>
<dbReference type="EMBL" id="FUXL01000002">
    <property type="protein sequence ID" value="SJZ65325.1"/>
    <property type="molecule type" value="Genomic_DNA"/>
</dbReference>
<reference evidence="1 2" key="1">
    <citation type="submission" date="2017-02" db="EMBL/GenBank/DDBJ databases">
        <authorList>
            <person name="Peterson S.W."/>
        </authorList>
    </citation>
    <scope>NUCLEOTIDE SEQUENCE [LARGE SCALE GENOMIC DNA]</scope>
    <source>
        <strain evidence="1 2">USBA 369</strain>
    </source>
</reference>
<dbReference type="Proteomes" id="UP000190135">
    <property type="component" value="Unassembled WGS sequence"/>
</dbReference>
<sequence>MTIIDLSPGLDGPLTLAEIKSWCRIDRDDEDELLSCLARAARETVEAMTGSVLARRTFRLCLDALPTDGWIEVKRRPLAAVTAVTAYDAKGRAIAFEPADAVIERELGIEAIRLSPAVRAAAVNGAEVEFEAGYEEGVAPDGLRLALLKIVAASYEVRGAVAAEMQPALIPPSARALIDAARPARL</sequence>
<dbReference type="NCBIfam" id="TIGR02215">
    <property type="entry name" value="phage_chp_gp8"/>
    <property type="match status" value="1"/>
</dbReference>
<evidence type="ECO:0008006" key="3">
    <source>
        <dbReference type="Google" id="ProtNLM"/>
    </source>
</evidence>
<organism evidence="1 2">
    <name type="scientific">Consotaella salsifontis</name>
    <dbReference type="NCBI Taxonomy" id="1365950"/>
    <lineage>
        <taxon>Bacteria</taxon>
        <taxon>Pseudomonadati</taxon>
        <taxon>Pseudomonadota</taxon>
        <taxon>Alphaproteobacteria</taxon>
        <taxon>Hyphomicrobiales</taxon>
        <taxon>Aurantimonadaceae</taxon>
        <taxon>Consotaella</taxon>
    </lineage>
</organism>
<name>A0A1T4MEL3_9HYPH</name>
<dbReference type="NCBIfam" id="TIGR01560">
    <property type="entry name" value="put_DNA_pack"/>
    <property type="match status" value="1"/>
</dbReference>
<dbReference type="CDD" id="cd08054">
    <property type="entry name" value="gp6"/>
    <property type="match status" value="1"/>
</dbReference>
<dbReference type="Gene3D" id="1.10.3230.30">
    <property type="entry name" value="Phage gp6-like head-tail connector protein"/>
    <property type="match status" value="1"/>
</dbReference>
<dbReference type="STRING" id="1365950.SAMN05428963_10286"/>
<evidence type="ECO:0000313" key="1">
    <source>
        <dbReference type="EMBL" id="SJZ65325.1"/>
    </source>
</evidence>
<accession>A0A1T4MEL3</accession>
<dbReference type="InterPro" id="IPR011738">
    <property type="entry name" value="Phage_CHP"/>
</dbReference>
<dbReference type="RefSeq" id="WP_078706793.1">
    <property type="nucleotide sequence ID" value="NZ_FUXL01000002.1"/>
</dbReference>
<proteinExistence type="predicted"/>